<evidence type="ECO:0000313" key="5">
    <source>
        <dbReference type="EMBL" id="SDC17547.1"/>
    </source>
</evidence>
<dbReference type="InterPro" id="IPR019826">
    <property type="entry name" value="Carboxylesterase_B_AS"/>
</dbReference>
<protein>
    <recommendedName>
        <fullName evidence="3">Carboxylic ester hydrolase</fullName>
        <ecNumber evidence="3">3.1.1.-</ecNumber>
    </recommendedName>
</protein>
<gene>
    <name evidence="5" type="ORF">SAMN05216418_1811</name>
</gene>
<dbReference type="InterPro" id="IPR029058">
    <property type="entry name" value="AB_hydrolase_fold"/>
</dbReference>
<dbReference type="InterPro" id="IPR002018">
    <property type="entry name" value="CarbesteraseB"/>
</dbReference>
<organism evidence="5 6">
    <name type="scientific">Microbacterium enclense</name>
    <dbReference type="NCBI Taxonomy" id="993073"/>
    <lineage>
        <taxon>Bacteria</taxon>
        <taxon>Bacillati</taxon>
        <taxon>Actinomycetota</taxon>
        <taxon>Actinomycetes</taxon>
        <taxon>Micrococcales</taxon>
        <taxon>Microbacteriaceae</taxon>
        <taxon>Microbacterium</taxon>
    </lineage>
</organism>
<evidence type="ECO:0000313" key="6">
    <source>
        <dbReference type="Proteomes" id="UP000183203"/>
    </source>
</evidence>
<evidence type="ECO:0000256" key="3">
    <source>
        <dbReference type="RuleBase" id="RU361235"/>
    </source>
</evidence>
<dbReference type="GO" id="GO:0016787">
    <property type="term" value="F:hydrolase activity"/>
    <property type="evidence" value="ECO:0007669"/>
    <property type="project" value="UniProtKB-KW"/>
</dbReference>
<keyword evidence="2 3" id="KW-0378">Hydrolase</keyword>
<dbReference type="EMBL" id="FMYG01000003">
    <property type="protein sequence ID" value="SDC17547.1"/>
    <property type="molecule type" value="Genomic_DNA"/>
</dbReference>
<dbReference type="EC" id="3.1.1.-" evidence="3"/>
<dbReference type="Pfam" id="PF00135">
    <property type="entry name" value="COesterase"/>
    <property type="match status" value="1"/>
</dbReference>
<evidence type="ECO:0000256" key="2">
    <source>
        <dbReference type="ARBA" id="ARBA00022801"/>
    </source>
</evidence>
<accession>A0A1G6JFT9</accession>
<dbReference type="Proteomes" id="UP000183203">
    <property type="component" value="Unassembled WGS sequence"/>
</dbReference>
<dbReference type="InterPro" id="IPR050309">
    <property type="entry name" value="Type-B_Carboxylest/Lipase"/>
</dbReference>
<comment type="similarity">
    <text evidence="1 3">Belongs to the type-B carboxylesterase/lipase family.</text>
</comment>
<feature type="domain" description="Carboxylesterase type B" evidence="4">
    <location>
        <begin position="18"/>
        <end position="448"/>
    </location>
</feature>
<dbReference type="Gene3D" id="3.40.50.1820">
    <property type="entry name" value="alpha/beta hydrolase"/>
    <property type="match status" value="1"/>
</dbReference>
<dbReference type="SUPFAM" id="SSF53474">
    <property type="entry name" value="alpha/beta-Hydrolases"/>
    <property type="match status" value="1"/>
</dbReference>
<evidence type="ECO:0000259" key="4">
    <source>
        <dbReference type="Pfam" id="PF00135"/>
    </source>
</evidence>
<dbReference type="PROSITE" id="PS00122">
    <property type="entry name" value="CARBOXYLESTERASE_B_1"/>
    <property type="match status" value="1"/>
</dbReference>
<dbReference type="STRING" id="993073.AS029_07760"/>
<dbReference type="PANTHER" id="PTHR11559">
    <property type="entry name" value="CARBOXYLESTERASE"/>
    <property type="match status" value="1"/>
</dbReference>
<name>A0A1G6JFT9_9MICO</name>
<dbReference type="AlphaFoldDB" id="A0A1G6JFT9"/>
<reference evidence="5 6" key="1">
    <citation type="submission" date="2016-09" db="EMBL/GenBank/DDBJ databases">
        <authorList>
            <person name="Capua I."/>
            <person name="De Benedictis P."/>
            <person name="Joannis T."/>
            <person name="Lombin L.H."/>
            <person name="Cattoli G."/>
        </authorList>
    </citation>
    <scope>NUCLEOTIDE SEQUENCE [LARGE SCALE GENOMIC DNA]</scope>
    <source>
        <strain evidence="5 6">NIO-1002</strain>
    </source>
</reference>
<evidence type="ECO:0000256" key="1">
    <source>
        <dbReference type="ARBA" id="ARBA00005964"/>
    </source>
</evidence>
<proteinExistence type="inferred from homology"/>
<sequence length="505" mass="54153">MEVRTADGRRYLGVQLSNSARFLGIPYAAAPIGNLRFHRPAAAPITEHVHNSTNAGATPQLMPFAETTTIPEPSVGGDDILNLNVFTPAPGDTQARMPVLVWIHGGGFFSGSPISPWYDGRAFNRDGVVVVTVAYRLGFDGFGWMTDAPLNRGILDQIAALTWVHEHIHHFGGDPDAVTIAGQSAGAASVLALLTSPHAEGLFHRAISQSGAIPHQSIQRARQAGQSFAAALRVEPSTRGWRSISRWDVASKERAHNEERASRRRLVERLQAAQDGQPFWDLAFMPVVDGDVVLDGELAIGGGTGSQVPLLLGATAHEISRPSEAGAITAEDLRRAGVSSHARNGLVHHAGAGEQWIESQLESELAFRGPTARAAAVRAKGGAGERTWLYDFRQPSTRSGRAEHCHDVPYVFDLLSAVGVEESLGRGCPQPVADAMHGDWVSFVKSGRASWSPVSMGGLGAFHYSDNEHGFRTDSYELSASLGLVDTAGLRSRLVTDRSQLESRA</sequence>